<sequence>MSLWVFGYGSLLWNPGFTPEESAVARLDGFERSFCMLSIHHRGTEEVPGLVLALDETPGARCTGMALKVRPEEEPRVLAELRERELVSSAYQERHLPVVLADGRIVTAVTYVVDRAHRQYCRFDEAVQAEMIARASGGRGPNPEYLFNTAAHLGEIGLADPALDALAERVRALVATVPGSGGANAG</sequence>
<evidence type="ECO:0000313" key="3">
    <source>
        <dbReference type="EMBL" id="NDU99916.1"/>
    </source>
</evidence>
<dbReference type="InterPro" id="IPR036568">
    <property type="entry name" value="GGCT-like_sf"/>
</dbReference>
<dbReference type="InterPro" id="IPR013024">
    <property type="entry name" value="GGCT-like"/>
</dbReference>
<proteinExistence type="predicted"/>
<gene>
    <name evidence="3" type="ORF">GZA08_02890</name>
</gene>
<dbReference type="Gene3D" id="3.10.490.10">
    <property type="entry name" value="Gamma-glutamyl cyclotransferase-like"/>
    <property type="match status" value="1"/>
</dbReference>
<name>A0A6B2JMM9_9RHOB</name>
<dbReference type="PANTHER" id="PTHR12192:SF2">
    <property type="entry name" value="GLUTATHIONE-SPECIFIC GAMMA-GLUTAMYLCYCLOTRANSFERASE 2"/>
    <property type="match status" value="1"/>
</dbReference>
<comment type="caution">
    <text evidence="3">The sequence shown here is derived from an EMBL/GenBank/DDBJ whole genome shotgun (WGS) entry which is preliminary data.</text>
</comment>
<dbReference type="EMBL" id="JAAGAB010000001">
    <property type="protein sequence ID" value="NDU99916.1"/>
    <property type="molecule type" value="Genomic_DNA"/>
</dbReference>
<dbReference type="InterPro" id="IPR006840">
    <property type="entry name" value="ChaC"/>
</dbReference>
<accession>A0A6B2JMM9</accession>
<dbReference type="GO" id="GO:0061928">
    <property type="term" value="F:glutathione specific gamma-glutamylcyclotransferase activity"/>
    <property type="evidence" value="ECO:0007669"/>
    <property type="project" value="UniProtKB-EC"/>
</dbReference>
<organism evidence="3 4">
    <name type="scientific">Pseudoroseicyclus tamaricis</name>
    <dbReference type="NCBI Taxonomy" id="2705421"/>
    <lineage>
        <taxon>Bacteria</taxon>
        <taxon>Pseudomonadati</taxon>
        <taxon>Pseudomonadota</taxon>
        <taxon>Alphaproteobacteria</taxon>
        <taxon>Rhodobacterales</taxon>
        <taxon>Paracoccaceae</taxon>
        <taxon>Pseudoroseicyclus</taxon>
    </lineage>
</organism>
<dbReference type="PANTHER" id="PTHR12192">
    <property type="entry name" value="CATION TRANSPORT PROTEIN CHAC-RELATED"/>
    <property type="match status" value="1"/>
</dbReference>
<keyword evidence="3" id="KW-0808">Transferase</keyword>
<dbReference type="GO" id="GO:0016740">
    <property type="term" value="F:transferase activity"/>
    <property type="evidence" value="ECO:0007669"/>
    <property type="project" value="UniProtKB-KW"/>
</dbReference>
<dbReference type="GO" id="GO:0005737">
    <property type="term" value="C:cytoplasm"/>
    <property type="evidence" value="ECO:0007669"/>
    <property type="project" value="TreeGrafter"/>
</dbReference>
<evidence type="ECO:0000256" key="2">
    <source>
        <dbReference type="ARBA" id="ARBA00023239"/>
    </source>
</evidence>
<keyword evidence="4" id="KW-1185">Reference proteome</keyword>
<dbReference type="Proteomes" id="UP000474757">
    <property type="component" value="Unassembled WGS sequence"/>
</dbReference>
<protein>
    <recommendedName>
        <fullName evidence="1">glutathione-specific gamma-glutamylcyclotransferase</fullName>
        <ecNumber evidence="1">4.3.2.7</ecNumber>
    </recommendedName>
</protein>
<dbReference type="AlphaFoldDB" id="A0A6B2JMM9"/>
<dbReference type="EC" id="4.3.2.7" evidence="1"/>
<evidence type="ECO:0000256" key="1">
    <source>
        <dbReference type="ARBA" id="ARBA00012344"/>
    </source>
</evidence>
<keyword evidence="2" id="KW-0456">Lyase</keyword>
<dbReference type="CDD" id="cd06661">
    <property type="entry name" value="GGCT_like"/>
    <property type="match status" value="1"/>
</dbReference>
<dbReference type="SUPFAM" id="SSF110857">
    <property type="entry name" value="Gamma-glutamyl cyclotransferase-like"/>
    <property type="match status" value="1"/>
</dbReference>
<reference evidence="3 4" key="1">
    <citation type="submission" date="2020-02" db="EMBL/GenBank/DDBJ databases">
        <title>Pseudoroseicyclus tamarix, sp. nov., isolated from offshore sediment of a Tamarix chinensis forest.</title>
        <authorList>
            <person name="Gai Y."/>
        </authorList>
    </citation>
    <scope>NUCLEOTIDE SEQUENCE [LARGE SCALE GENOMIC DNA]</scope>
    <source>
        <strain evidence="3 4">CLL3-39</strain>
    </source>
</reference>
<dbReference type="Pfam" id="PF04752">
    <property type="entry name" value="ChaC"/>
    <property type="match status" value="1"/>
</dbReference>
<dbReference type="GO" id="GO:0006751">
    <property type="term" value="P:glutathione catabolic process"/>
    <property type="evidence" value="ECO:0007669"/>
    <property type="project" value="InterPro"/>
</dbReference>
<evidence type="ECO:0000313" key="4">
    <source>
        <dbReference type="Proteomes" id="UP000474757"/>
    </source>
</evidence>
<dbReference type="RefSeq" id="WP_163889791.1">
    <property type="nucleotide sequence ID" value="NZ_JAAFYS010000001.1"/>
</dbReference>